<comment type="cofactor">
    <cofactor evidence="14 15">
        <name>Mn(2+)</name>
        <dbReference type="ChEBI" id="CHEBI:29035"/>
    </cofactor>
    <cofactor evidence="14 15">
        <name>Mg(2+)</name>
        <dbReference type="ChEBI" id="CHEBI:18420"/>
    </cofactor>
    <text evidence="14 15">Manganese or magnesium. Binds 1 divalent metal ion per monomer in the absence of substrate. May bind a second metal ion after substrate binding.</text>
</comment>
<comment type="subcellular location">
    <subcellularLocation>
        <location evidence="4 14">Cytoplasm</location>
    </subcellularLocation>
</comment>
<keyword evidence="8 14" id="KW-0963">Cytoplasm</keyword>
<dbReference type="GO" id="GO:0003723">
    <property type="term" value="F:RNA binding"/>
    <property type="evidence" value="ECO:0007669"/>
    <property type="project" value="UniProtKB-UniRule"/>
</dbReference>
<evidence type="ECO:0000256" key="2">
    <source>
        <dbReference type="ARBA" id="ARBA00001946"/>
    </source>
</evidence>
<keyword evidence="9 14" id="KW-0540">Nuclease</keyword>
<evidence type="ECO:0000313" key="18">
    <source>
        <dbReference type="EMBL" id="KKR33716.1"/>
    </source>
</evidence>
<dbReference type="InterPro" id="IPR024567">
    <property type="entry name" value="RNase_HII/HIII_dom"/>
</dbReference>
<dbReference type="InterPro" id="IPR012337">
    <property type="entry name" value="RNaseH-like_sf"/>
</dbReference>
<comment type="cofactor">
    <cofactor evidence="2">
        <name>Mg(2+)</name>
        <dbReference type="ChEBI" id="CHEBI:18420"/>
    </cofactor>
</comment>
<evidence type="ECO:0000256" key="1">
    <source>
        <dbReference type="ARBA" id="ARBA00000077"/>
    </source>
</evidence>
<sequence>MLISALEKGLQKQGLVIAGVDEVGRGPLAGPVLAACVSLPVDFKLNNKLKEVDDSKKLSAKRREELYEIIIRGIKDIGIGICEPAEIDHLNIFHASLLAMKKAIGELKNTPDIVLVDGKFLIPQLDIRQQCIVKGDSLIFSIAAASIVGKVTRDRMMKENHKKYPLYGFDQNKGYGTRMHFEKIKQHGLTEIHRKSFTGSAGKLLVKMD</sequence>
<evidence type="ECO:0000256" key="5">
    <source>
        <dbReference type="ARBA" id="ARBA00007383"/>
    </source>
</evidence>
<comment type="similarity">
    <text evidence="5 14 16">Belongs to the RNase HII family.</text>
</comment>
<dbReference type="Gene3D" id="3.30.420.10">
    <property type="entry name" value="Ribonuclease H-like superfamily/Ribonuclease H"/>
    <property type="match status" value="1"/>
</dbReference>
<feature type="binding site" evidence="14 15">
    <location>
        <position position="117"/>
    </location>
    <ligand>
        <name>a divalent metal cation</name>
        <dbReference type="ChEBI" id="CHEBI:60240"/>
    </ligand>
</feature>
<dbReference type="Proteomes" id="UP000034137">
    <property type="component" value="Unassembled WGS sequence"/>
</dbReference>
<evidence type="ECO:0000256" key="15">
    <source>
        <dbReference type="PROSITE-ProRule" id="PRU01319"/>
    </source>
</evidence>
<dbReference type="NCBIfam" id="NF000594">
    <property type="entry name" value="PRK00015.1-1"/>
    <property type="match status" value="1"/>
</dbReference>
<dbReference type="EMBL" id="LBXO01000004">
    <property type="protein sequence ID" value="KKR33716.1"/>
    <property type="molecule type" value="Genomic_DNA"/>
</dbReference>
<dbReference type="NCBIfam" id="NF000595">
    <property type="entry name" value="PRK00015.1-3"/>
    <property type="match status" value="1"/>
</dbReference>
<dbReference type="Pfam" id="PF01351">
    <property type="entry name" value="RNase_HII"/>
    <property type="match status" value="1"/>
</dbReference>
<dbReference type="CDD" id="cd07182">
    <property type="entry name" value="RNase_HII_bacteria_HII_like"/>
    <property type="match status" value="1"/>
</dbReference>
<keyword evidence="11 14" id="KW-0255">Endonuclease</keyword>
<dbReference type="HAMAP" id="MF_00052_B">
    <property type="entry name" value="RNase_HII_B"/>
    <property type="match status" value="1"/>
</dbReference>
<keyword evidence="12 14" id="KW-0378">Hydrolase</keyword>
<name>A0A0G0Q8S5_9BACT</name>
<dbReference type="InterPro" id="IPR022898">
    <property type="entry name" value="RNase_HII"/>
</dbReference>
<protein>
    <recommendedName>
        <fullName evidence="7 14">Ribonuclease HII</fullName>
        <shortName evidence="14">RNase HII</shortName>
        <ecNumber evidence="6 14">3.1.26.4</ecNumber>
    </recommendedName>
</protein>
<evidence type="ECO:0000256" key="8">
    <source>
        <dbReference type="ARBA" id="ARBA00022490"/>
    </source>
</evidence>
<feature type="binding site" evidence="14 15">
    <location>
        <position position="22"/>
    </location>
    <ligand>
        <name>a divalent metal cation</name>
        <dbReference type="ChEBI" id="CHEBI:60240"/>
    </ligand>
</feature>
<evidence type="ECO:0000256" key="11">
    <source>
        <dbReference type="ARBA" id="ARBA00022759"/>
    </source>
</evidence>
<evidence type="ECO:0000256" key="14">
    <source>
        <dbReference type="HAMAP-Rule" id="MF_00052"/>
    </source>
</evidence>
<proteinExistence type="inferred from homology"/>
<dbReference type="InterPro" id="IPR001352">
    <property type="entry name" value="RNase_HII/HIII"/>
</dbReference>
<evidence type="ECO:0000256" key="16">
    <source>
        <dbReference type="RuleBase" id="RU003515"/>
    </source>
</evidence>
<evidence type="ECO:0000256" key="12">
    <source>
        <dbReference type="ARBA" id="ARBA00022801"/>
    </source>
</evidence>
<comment type="function">
    <text evidence="3 14 16">Endonuclease that specifically degrades the RNA of RNA-DNA hybrids.</text>
</comment>
<gene>
    <name evidence="14" type="primary">rnhB</name>
    <name evidence="18" type="ORF">UT64_C0004G0023</name>
</gene>
<keyword evidence="13 14" id="KW-0464">Manganese</keyword>
<evidence type="ECO:0000256" key="7">
    <source>
        <dbReference type="ARBA" id="ARBA00019179"/>
    </source>
</evidence>
<dbReference type="GO" id="GO:0005737">
    <property type="term" value="C:cytoplasm"/>
    <property type="evidence" value="ECO:0007669"/>
    <property type="project" value="UniProtKB-SubCell"/>
</dbReference>
<accession>A0A0G0Q8S5</accession>
<dbReference type="GO" id="GO:0043137">
    <property type="term" value="P:DNA replication, removal of RNA primer"/>
    <property type="evidence" value="ECO:0007669"/>
    <property type="project" value="TreeGrafter"/>
</dbReference>
<dbReference type="GO" id="GO:0032299">
    <property type="term" value="C:ribonuclease H2 complex"/>
    <property type="evidence" value="ECO:0007669"/>
    <property type="project" value="TreeGrafter"/>
</dbReference>
<feature type="binding site" evidence="14 15">
    <location>
        <position position="21"/>
    </location>
    <ligand>
        <name>a divalent metal cation</name>
        <dbReference type="ChEBI" id="CHEBI:60240"/>
    </ligand>
</feature>
<dbReference type="PROSITE" id="PS51975">
    <property type="entry name" value="RNASE_H_2"/>
    <property type="match status" value="1"/>
</dbReference>
<evidence type="ECO:0000256" key="4">
    <source>
        <dbReference type="ARBA" id="ARBA00004496"/>
    </source>
</evidence>
<keyword evidence="10 14" id="KW-0479">Metal-binding</keyword>
<evidence type="ECO:0000256" key="13">
    <source>
        <dbReference type="ARBA" id="ARBA00023211"/>
    </source>
</evidence>
<dbReference type="AlphaFoldDB" id="A0A0G0Q8S5"/>
<dbReference type="SUPFAM" id="SSF53098">
    <property type="entry name" value="Ribonuclease H-like"/>
    <property type="match status" value="1"/>
</dbReference>
<evidence type="ECO:0000313" key="19">
    <source>
        <dbReference type="Proteomes" id="UP000034137"/>
    </source>
</evidence>
<dbReference type="PANTHER" id="PTHR10954">
    <property type="entry name" value="RIBONUCLEASE H2 SUBUNIT A"/>
    <property type="match status" value="1"/>
</dbReference>
<dbReference type="InterPro" id="IPR036397">
    <property type="entry name" value="RNaseH_sf"/>
</dbReference>
<dbReference type="EC" id="3.1.26.4" evidence="6 14"/>
<dbReference type="PANTHER" id="PTHR10954:SF18">
    <property type="entry name" value="RIBONUCLEASE HII"/>
    <property type="match status" value="1"/>
</dbReference>
<reference evidence="18 19" key="1">
    <citation type="journal article" date="2015" name="Nature">
        <title>rRNA introns, odd ribosomes, and small enigmatic genomes across a large radiation of phyla.</title>
        <authorList>
            <person name="Brown C.T."/>
            <person name="Hug L.A."/>
            <person name="Thomas B.C."/>
            <person name="Sharon I."/>
            <person name="Castelle C.J."/>
            <person name="Singh A."/>
            <person name="Wilkins M.J."/>
            <person name="Williams K.H."/>
            <person name="Banfield J.F."/>
        </authorList>
    </citation>
    <scope>NUCLEOTIDE SEQUENCE [LARGE SCALE GENOMIC DNA]</scope>
</reference>
<dbReference type="GO" id="GO:0004523">
    <property type="term" value="F:RNA-DNA hybrid ribonuclease activity"/>
    <property type="evidence" value="ECO:0007669"/>
    <property type="project" value="UniProtKB-UniRule"/>
</dbReference>
<organism evidence="18 19">
    <name type="scientific">Candidatus Falkowbacteria bacterium GW2011_GWF2_39_8</name>
    <dbReference type="NCBI Taxonomy" id="1618642"/>
    <lineage>
        <taxon>Bacteria</taxon>
        <taxon>Candidatus Falkowiibacteriota</taxon>
    </lineage>
</organism>
<dbReference type="PATRIC" id="fig|1618642.3.peg.148"/>
<dbReference type="GO" id="GO:0006298">
    <property type="term" value="P:mismatch repair"/>
    <property type="evidence" value="ECO:0007669"/>
    <property type="project" value="TreeGrafter"/>
</dbReference>
<dbReference type="GO" id="GO:0030145">
    <property type="term" value="F:manganese ion binding"/>
    <property type="evidence" value="ECO:0007669"/>
    <property type="project" value="UniProtKB-UniRule"/>
</dbReference>
<evidence type="ECO:0000256" key="6">
    <source>
        <dbReference type="ARBA" id="ARBA00012180"/>
    </source>
</evidence>
<evidence type="ECO:0000259" key="17">
    <source>
        <dbReference type="PROSITE" id="PS51975"/>
    </source>
</evidence>
<evidence type="ECO:0000256" key="10">
    <source>
        <dbReference type="ARBA" id="ARBA00022723"/>
    </source>
</evidence>
<comment type="catalytic activity">
    <reaction evidence="1 14 15 16">
        <text>Endonucleolytic cleavage to 5'-phosphomonoester.</text>
        <dbReference type="EC" id="3.1.26.4"/>
    </reaction>
</comment>
<comment type="caution">
    <text evidence="18">The sequence shown here is derived from an EMBL/GenBank/DDBJ whole genome shotgun (WGS) entry which is preliminary data.</text>
</comment>
<evidence type="ECO:0000256" key="3">
    <source>
        <dbReference type="ARBA" id="ARBA00004065"/>
    </source>
</evidence>
<evidence type="ECO:0000256" key="9">
    <source>
        <dbReference type="ARBA" id="ARBA00022722"/>
    </source>
</evidence>
<feature type="domain" description="RNase H type-2" evidence="17">
    <location>
        <begin position="15"/>
        <end position="209"/>
    </location>
</feature>